<proteinExistence type="predicted"/>
<keyword evidence="2" id="KW-1185">Reference proteome</keyword>
<name>A0A1Q9C9K2_SYMMI</name>
<comment type="caution">
    <text evidence="1">The sequence shown here is derived from an EMBL/GenBank/DDBJ whole genome shotgun (WGS) entry which is preliminary data.</text>
</comment>
<sequence length="206" mass="22330">MAVDTWVYAVAEVAIMNFNIPDSLQDRLTQLLAQKRALKPATTENTKALKVAKQKKRRLLQHAKKLSRDDLLIILAVKACIRDLGPQGATNNGRAGQVGTVSGAWANNGPAGQVISLEPEITDSESDSSSSSDPEMVVAEGTCDLRQVHVALSSSLDGISTYGKTVADREKLGVFKPADSIKEVLGTKFHREVLQKRNLLGARKPW</sequence>
<dbReference type="AlphaFoldDB" id="A0A1Q9C9K2"/>
<protein>
    <submittedName>
        <fullName evidence="1">Uncharacterized protein</fullName>
    </submittedName>
</protein>
<organism evidence="1 2">
    <name type="scientific">Symbiodinium microadriaticum</name>
    <name type="common">Dinoflagellate</name>
    <name type="synonym">Zooxanthella microadriatica</name>
    <dbReference type="NCBI Taxonomy" id="2951"/>
    <lineage>
        <taxon>Eukaryota</taxon>
        <taxon>Sar</taxon>
        <taxon>Alveolata</taxon>
        <taxon>Dinophyceae</taxon>
        <taxon>Suessiales</taxon>
        <taxon>Symbiodiniaceae</taxon>
        <taxon>Symbiodinium</taxon>
    </lineage>
</organism>
<gene>
    <name evidence="1" type="ORF">AK812_SmicGene40123</name>
</gene>
<accession>A0A1Q9C9K2</accession>
<dbReference type="OrthoDB" id="411036at2759"/>
<dbReference type="EMBL" id="LSRX01001468">
    <property type="protein sequence ID" value="OLP79575.1"/>
    <property type="molecule type" value="Genomic_DNA"/>
</dbReference>
<evidence type="ECO:0000313" key="1">
    <source>
        <dbReference type="EMBL" id="OLP79575.1"/>
    </source>
</evidence>
<evidence type="ECO:0000313" key="2">
    <source>
        <dbReference type="Proteomes" id="UP000186817"/>
    </source>
</evidence>
<reference evidence="1 2" key="1">
    <citation type="submission" date="2016-02" db="EMBL/GenBank/DDBJ databases">
        <title>Genome analysis of coral dinoflagellate symbionts highlights evolutionary adaptations to a symbiotic lifestyle.</title>
        <authorList>
            <person name="Aranda M."/>
            <person name="Li Y."/>
            <person name="Liew Y.J."/>
            <person name="Baumgarten S."/>
            <person name="Simakov O."/>
            <person name="Wilson M."/>
            <person name="Piel J."/>
            <person name="Ashoor H."/>
            <person name="Bougouffa S."/>
            <person name="Bajic V.B."/>
            <person name="Ryu T."/>
            <person name="Ravasi T."/>
            <person name="Bayer T."/>
            <person name="Micklem G."/>
            <person name="Kim H."/>
            <person name="Bhak J."/>
            <person name="Lajeunesse T.C."/>
            <person name="Voolstra C.R."/>
        </authorList>
    </citation>
    <scope>NUCLEOTIDE SEQUENCE [LARGE SCALE GENOMIC DNA]</scope>
    <source>
        <strain evidence="1 2">CCMP2467</strain>
    </source>
</reference>
<dbReference type="Proteomes" id="UP000186817">
    <property type="component" value="Unassembled WGS sequence"/>
</dbReference>